<dbReference type="NCBIfam" id="TIGR01160">
    <property type="entry name" value="SUI1_MOF2"/>
    <property type="match status" value="1"/>
</dbReference>
<proteinExistence type="inferred from homology"/>
<sequence>MTDSLELNIGGLTGAFDAFEDAKQQKDPTGGSAPVAANKVHIRVQQRNGRKSLTTVQGLNPSYDFKKVLKEFRKKFNCNGTIVQDDELGEVIQIQGDQRRNVQQFLVETELVKKDNIIMHGF</sequence>
<dbReference type="PROSITE" id="PS50296">
    <property type="entry name" value="SUI1"/>
    <property type="match status" value="1"/>
</dbReference>
<dbReference type="SUPFAM" id="SSF55159">
    <property type="entry name" value="eIF1-like"/>
    <property type="match status" value="1"/>
</dbReference>
<dbReference type="PANTHER" id="PTHR10388">
    <property type="entry name" value="EUKARYOTIC TRANSLATION INITIATION FACTOR SUI1"/>
    <property type="match status" value="1"/>
</dbReference>
<dbReference type="InterPro" id="IPR001950">
    <property type="entry name" value="SUI1"/>
</dbReference>
<dbReference type="GO" id="GO:0003743">
    <property type="term" value="F:translation initiation factor activity"/>
    <property type="evidence" value="ECO:0007669"/>
    <property type="project" value="InterPro"/>
</dbReference>
<dbReference type="InterPro" id="IPR036877">
    <property type="entry name" value="SUI1_dom_sf"/>
</dbReference>
<reference evidence="5" key="1">
    <citation type="submission" date="2021-01" db="EMBL/GenBank/DDBJ databases">
        <authorList>
            <person name="Corre E."/>
            <person name="Pelletier E."/>
            <person name="Niang G."/>
            <person name="Scheremetjew M."/>
            <person name="Finn R."/>
            <person name="Kale V."/>
            <person name="Holt S."/>
            <person name="Cochrane G."/>
            <person name="Meng A."/>
            <person name="Brown T."/>
            <person name="Cohen L."/>
        </authorList>
    </citation>
    <scope>NUCLEOTIDE SEQUENCE</scope>
    <source>
        <strain evidence="5">CCMP2078</strain>
    </source>
</reference>
<dbReference type="InterPro" id="IPR005874">
    <property type="entry name" value="SUI1_euk"/>
</dbReference>
<evidence type="ECO:0000256" key="2">
    <source>
        <dbReference type="ARBA" id="ARBA00005422"/>
    </source>
</evidence>
<organism evidence="5">
    <name type="scientific">Pinguiococcus pyrenoidosus</name>
    <dbReference type="NCBI Taxonomy" id="172671"/>
    <lineage>
        <taxon>Eukaryota</taxon>
        <taxon>Sar</taxon>
        <taxon>Stramenopiles</taxon>
        <taxon>Ochrophyta</taxon>
        <taxon>Pinguiophyceae</taxon>
        <taxon>Pinguiochrysidales</taxon>
        <taxon>Pinguiochrysidaceae</taxon>
        <taxon>Pinguiococcus</taxon>
    </lineage>
</organism>
<gene>
    <name evidence="5" type="ORF">PPYR1160_LOCUS6148</name>
</gene>
<evidence type="ECO:0000256" key="3">
    <source>
        <dbReference type="ARBA" id="ARBA00022917"/>
    </source>
</evidence>
<keyword evidence="3" id="KW-0648">Protein biosynthesis</keyword>
<dbReference type="Gene3D" id="3.30.780.10">
    <property type="entry name" value="SUI1-like domain"/>
    <property type="match status" value="1"/>
</dbReference>
<dbReference type="GO" id="GO:0003729">
    <property type="term" value="F:mRNA binding"/>
    <property type="evidence" value="ECO:0007669"/>
    <property type="project" value="UniProtKB-ARBA"/>
</dbReference>
<evidence type="ECO:0000256" key="1">
    <source>
        <dbReference type="ARBA" id="ARBA00003130"/>
    </source>
</evidence>
<dbReference type="CDD" id="cd11566">
    <property type="entry name" value="eIF1_SUI1"/>
    <property type="match status" value="1"/>
</dbReference>
<protein>
    <recommendedName>
        <fullName evidence="4">SUI1 domain-containing protein</fullName>
    </recommendedName>
</protein>
<feature type="domain" description="SUI1" evidence="4">
    <location>
        <begin position="40"/>
        <end position="110"/>
    </location>
</feature>
<dbReference type="EMBL" id="HBEA01007991">
    <property type="protein sequence ID" value="CAD8256656.1"/>
    <property type="molecule type" value="Transcribed_RNA"/>
</dbReference>
<comment type="function">
    <text evidence="1">Probably involved in translation.</text>
</comment>
<dbReference type="FunFam" id="3.30.780.10:FF:000001">
    <property type="entry name" value="Eukaryotic translation initiation factor SUI1"/>
    <property type="match status" value="1"/>
</dbReference>
<name>A0A7R9U6W7_9STRA</name>
<evidence type="ECO:0000313" key="5">
    <source>
        <dbReference type="EMBL" id="CAD8256656.1"/>
    </source>
</evidence>
<comment type="similarity">
    <text evidence="2">Belongs to the SUI1 family.</text>
</comment>
<dbReference type="PIRSF" id="PIRSF004499">
    <property type="entry name" value="SUI1_euk"/>
    <property type="match status" value="1"/>
</dbReference>
<accession>A0A7R9U6W7</accession>
<dbReference type="Pfam" id="PF01253">
    <property type="entry name" value="SUI1"/>
    <property type="match status" value="1"/>
</dbReference>
<evidence type="ECO:0000259" key="4">
    <source>
        <dbReference type="PROSITE" id="PS50296"/>
    </source>
</evidence>
<dbReference type="AlphaFoldDB" id="A0A7R9U6W7"/>